<dbReference type="Pfam" id="PF03167">
    <property type="entry name" value="UDG"/>
    <property type="match status" value="1"/>
</dbReference>
<keyword evidence="9" id="KW-0963">Cytoplasm</keyword>
<dbReference type="RefSeq" id="WP_252443125.1">
    <property type="nucleotide sequence ID" value="NZ_JAMWYK010000003.1"/>
</dbReference>
<keyword evidence="8 9" id="KW-0234">DNA repair</keyword>
<dbReference type="NCBIfam" id="TIGR00628">
    <property type="entry name" value="ung"/>
    <property type="match status" value="1"/>
</dbReference>
<dbReference type="InterPro" id="IPR002043">
    <property type="entry name" value="UDG_fam1"/>
</dbReference>
<dbReference type="PROSITE" id="PS00130">
    <property type="entry name" value="U_DNA_GLYCOSYLASE"/>
    <property type="match status" value="1"/>
</dbReference>
<dbReference type="SMART" id="SM00987">
    <property type="entry name" value="UreE_C"/>
    <property type="match status" value="1"/>
</dbReference>
<dbReference type="NCBIfam" id="NF003591">
    <property type="entry name" value="PRK05254.1-4"/>
    <property type="match status" value="1"/>
</dbReference>
<keyword evidence="14" id="KW-1185">Reference proteome</keyword>
<dbReference type="SUPFAM" id="SSF52141">
    <property type="entry name" value="Uracil-DNA glycosylase-like"/>
    <property type="match status" value="1"/>
</dbReference>
<reference evidence="13 14" key="1">
    <citation type="submission" date="2022-06" db="EMBL/GenBank/DDBJ databases">
        <title>Fructobacillus taiwanensis sp. nov., isolated from the honeybee.</title>
        <authorList>
            <person name="Chen Y.-S."/>
            <person name="Wang L.-T."/>
            <person name="Lee Y.-S."/>
            <person name="Chang Y.-C."/>
            <person name="Wu H.-C."/>
            <person name="Liao C.-Y."/>
            <person name="Chen W.-H."/>
            <person name="Deng J.-N."/>
            <person name="Wang Y.-H."/>
        </authorList>
    </citation>
    <scope>NUCLEOTIDE SEQUENCE [LARGE SCALE GENOMIC DNA]</scope>
    <source>
        <strain evidence="13 14">W13</strain>
    </source>
</reference>
<feature type="domain" description="Uracil-DNA glycosylase-like" evidence="12">
    <location>
        <begin position="53"/>
        <end position="212"/>
    </location>
</feature>
<name>A0ABT0ZQE0_9LACO</name>
<evidence type="ECO:0000256" key="8">
    <source>
        <dbReference type="ARBA" id="ARBA00023204"/>
    </source>
</evidence>
<dbReference type="InterPro" id="IPR005122">
    <property type="entry name" value="Uracil-DNA_glycosylase-like"/>
</dbReference>
<comment type="function">
    <text evidence="2 9 11">Excises uracil residues from the DNA which can arise as a result of misincorporation of dUMP residues by DNA polymerase or due to deamination of cytosine.</text>
</comment>
<dbReference type="EMBL" id="JAMWYK010000003">
    <property type="protein sequence ID" value="MCO0832195.1"/>
    <property type="molecule type" value="Genomic_DNA"/>
</dbReference>
<evidence type="ECO:0000313" key="14">
    <source>
        <dbReference type="Proteomes" id="UP001523234"/>
    </source>
</evidence>
<evidence type="ECO:0000256" key="4">
    <source>
        <dbReference type="ARBA" id="ARBA00012030"/>
    </source>
</evidence>
<evidence type="ECO:0000313" key="13">
    <source>
        <dbReference type="EMBL" id="MCO0832195.1"/>
    </source>
</evidence>
<evidence type="ECO:0000256" key="2">
    <source>
        <dbReference type="ARBA" id="ARBA00002631"/>
    </source>
</evidence>
<feature type="active site" description="Proton acceptor" evidence="9 10">
    <location>
        <position position="68"/>
    </location>
</feature>
<dbReference type="EC" id="3.2.2.27" evidence="4 9"/>
<keyword evidence="6 9" id="KW-0227">DNA damage</keyword>
<evidence type="ECO:0000256" key="5">
    <source>
        <dbReference type="ARBA" id="ARBA00018429"/>
    </source>
</evidence>
<dbReference type="PANTHER" id="PTHR11264">
    <property type="entry name" value="URACIL-DNA GLYCOSYLASE"/>
    <property type="match status" value="1"/>
</dbReference>
<comment type="catalytic activity">
    <reaction evidence="1 9 11">
        <text>Hydrolyzes single-stranded DNA or mismatched double-stranded DNA and polynucleotides, releasing free uracil.</text>
        <dbReference type="EC" id="3.2.2.27"/>
    </reaction>
</comment>
<keyword evidence="13" id="KW-0326">Glycosidase</keyword>
<protein>
    <recommendedName>
        <fullName evidence="5 9">Uracil-DNA glycosylase</fullName>
        <shortName evidence="9">UDG</shortName>
        <ecNumber evidence="4 9">3.2.2.27</ecNumber>
    </recommendedName>
</protein>
<comment type="subcellular location">
    <subcellularLocation>
        <location evidence="9">Cytoplasm</location>
    </subcellularLocation>
</comment>
<dbReference type="CDD" id="cd10027">
    <property type="entry name" value="UDG-F1-like"/>
    <property type="match status" value="1"/>
</dbReference>
<dbReference type="NCBIfam" id="NF003589">
    <property type="entry name" value="PRK05254.1-2"/>
    <property type="match status" value="1"/>
</dbReference>
<evidence type="ECO:0000256" key="6">
    <source>
        <dbReference type="ARBA" id="ARBA00022763"/>
    </source>
</evidence>
<dbReference type="GO" id="GO:0004844">
    <property type="term" value="F:uracil DNA N-glycosylase activity"/>
    <property type="evidence" value="ECO:0007669"/>
    <property type="project" value="UniProtKB-EC"/>
</dbReference>
<evidence type="ECO:0000256" key="1">
    <source>
        <dbReference type="ARBA" id="ARBA00001400"/>
    </source>
</evidence>
<accession>A0ABT0ZQE0</accession>
<dbReference type="Gene3D" id="3.40.470.10">
    <property type="entry name" value="Uracil-DNA glycosylase-like domain"/>
    <property type="match status" value="1"/>
</dbReference>
<evidence type="ECO:0000256" key="3">
    <source>
        <dbReference type="ARBA" id="ARBA00008184"/>
    </source>
</evidence>
<evidence type="ECO:0000256" key="11">
    <source>
        <dbReference type="RuleBase" id="RU003780"/>
    </source>
</evidence>
<dbReference type="Proteomes" id="UP001523234">
    <property type="component" value="Unassembled WGS sequence"/>
</dbReference>
<dbReference type="NCBIfam" id="NF003592">
    <property type="entry name" value="PRK05254.1-5"/>
    <property type="match status" value="1"/>
</dbReference>
<dbReference type="NCBIfam" id="NF003588">
    <property type="entry name" value="PRK05254.1-1"/>
    <property type="match status" value="1"/>
</dbReference>
<comment type="caution">
    <text evidence="13">The sequence shown here is derived from an EMBL/GenBank/DDBJ whole genome shotgun (WGS) entry which is preliminary data.</text>
</comment>
<dbReference type="PANTHER" id="PTHR11264:SF0">
    <property type="entry name" value="URACIL-DNA GLYCOSYLASE"/>
    <property type="match status" value="1"/>
</dbReference>
<sequence>MPPFHLTQSSWDPALAPLLPDEYQENVQLFLDKIYADATPTYPARENVFKALQSCPLDQCKVVILGQDPYHQPGQAQGLSFSVPDGMKTPPSLRNILQEVGEDLGSIRMGQDLTSWSEQGVLLLNAVLTVKDSSANSHKGQIWETLTDAVIKAAAEDSRPKVFILWGKSAQDKKKLIDENKHLVIESVHPSPLSAYRGFFGSKPFSRANAFLESQGEDPIDWLS</sequence>
<dbReference type="HAMAP" id="MF_00148">
    <property type="entry name" value="UDG"/>
    <property type="match status" value="1"/>
</dbReference>
<evidence type="ECO:0000256" key="9">
    <source>
        <dbReference type="HAMAP-Rule" id="MF_00148"/>
    </source>
</evidence>
<keyword evidence="7 9" id="KW-0378">Hydrolase</keyword>
<gene>
    <name evidence="9" type="primary">ung</name>
    <name evidence="13" type="ORF">NFX39_03715</name>
</gene>
<dbReference type="SMART" id="SM00986">
    <property type="entry name" value="UDG"/>
    <property type="match status" value="1"/>
</dbReference>
<organism evidence="13 14">
    <name type="scientific">Fructobacillus apis</name>
    <dbReference type="NCBI Taxonomy" id="2935017"/>
    <lineage>
        <taxon>Bacteria</taxon>
        <taxon>Bacillati</taxon>
        <taxon>Bacillota</taxon>
        <taxon>Bacilli</taxon>
        <taxon>Lactobacillales</taxon>
        <taxon>Lactobacillaceae</taxon>
        <taxon>Fructobacillus</taxon>
    </lineage>
</organism>
<evidence type="ECO:0000256" key="10">
    <source>
        <dbReference type="PROSITE-ProRule" id="PRU10072"/>
    </source>
</evidence>
<comment type="similarity">
    <text evidence="3 9 11">Belongs to the uracil-DNA glycosylase (UDG) superfamily. UNG family.</text>
</comment>
<proteinExistence type="inferred from homology"/>
<dbReference type="InterPro" id="IPR036895">
    <property type="entry name" value="Uracil-DNA_glycosylase-like_sf"/>
</dbReference>
<dbReference type="InterPro" id="IPR018085">
    <property type="entry name" value="Ura-DNA_Glyclase_AS"/>
</dbReference>
<evidence type="ECO:0000259" key="12">
    <source>
        <dbReference type="SMART" id="SM00986"/>
    </source>
</evidence>
<evidence type="ECO:0000256" key="7">
    <source>
        <dbReference type="ARBA" id="ARBA00022801"/>
    </source>
</evidence>